<dbReference type="Pfam" id="PF20737">
    <property type="entry name" value="Glyco_hydro127C"/>
    <property type="match status" value="1"/>
</dbReference>
<dbReference type="PANTHER" id="PTHR43465:SF1">
    <property type="entry name" value="NON-REDUCING END BETA-L-ARABINOFURANOSIDASE"/>
    <property type="match status" value="1"/>
</dbReference>
<dbReference type="Pfam" id="PF07944">
    <property type="entry name" value="Beta-AFase-like_GH127_cat"/>
    <property type="match status" value="1"/>
</dbReference>
<evidence type="ECO:0000259" key="4">
    <source>
        <dbReference type="Pfam" id="PF20737"/>
    </source>
</evidence>
<organism evidence="5 6">
    <name type="scientific">Pinibacter aurantiacus</name>
    <dbReference type="NCBI Taxonomy" id="2851599"/>
    <lineage>
        <taxon>Bacteria</taxon>
        <taxon>Pseudomonadati</taxon>
        <taxon>Bacteroidota</taxon>
        <taxon>Chitinophagia</taxon>
        <taxon>Chitinophagales</taxon>
        <taxon>Chitinophagaceae</taxon>
        <taxon>Pinibacter</taxon>
    </lineage>
</organism>
<dbReference type="RefSeq" id="WP_217791277.1">
    <property type="nucleotide sequence ID" value="NZ_JAHSPG010000006.1"/>
</dbReference>
<feature type="signal peptide" evidence="1">
    <location>
        <begin position="1"/>
        <end position="18"/>
    </location>
</feature>
<proteinExistence type="predicted"/>
<dbReference type="AlphaFoldDB" id="A0A9E2SAC0"/>
<dbReference type="PANTHER" id="PTHR43465">
    <property type="entry name" value="DUF1680 DOMAIN PROTEIN (AFU_ORTHOLOGUE AFUA_1G08910)"/>
    <property type="match status" value="1"/>
</dbReference>
<sequence length="674" mass="76277">MKRFLFAWMLFLTANVFAQQNRSLVNTSQSPNVKLSSTNMGDVQWTKGFWAERFDVCKNEMIPNIWHVYTDANISHSFENFKIAAGIDTGSHSGPSFHDGDFYKVLEAVAAVYAVTKDKRLDSMMDGAIAVIAKAQRTDGYIYTPALIEARKDPGKAKAFAERINFEAYNFGHLMTAGCIHYRATGKKTLLNIAIKAADFLDAYYQHASPELARNAICPSHYMGLIELYRTTNNKAYLNLAKNLIDIRGYTNDGTDDNQDRVPFRQQTKAIGHAVRANYLYAGVTDVYAETKDDSLMYCLDHIWNDLVFKKMYITGGCGAMYDGVSPNGTSYNPNEIQKTHQAYGLDYQLPNTMAYNETCANIGNLLWNWRMFQATANSKYIDVLEQTLYNSILSGINLTGNEFFYTNPLSSFDNFPYTLRWAGGRQAYIKLSNCCPPNIIRTIAEISDYAYSISDKGIYCNLYSGNELSTKLKDGSVVKLSQESNYPWSDKIVIKMQQVPSKKFSMFLRIPSWCSKATIIVNGQPVENIHAETYVEVERAWKKNDSIVLTLPMKTKLMESNPLVEDSRNMVAVKRGPVVYCLESTDLPKDEKVADIMLPASIQFTLQPINISGSEVMSLTGKAACRVNNNNWQNRLYQEFSNKTKETTIQLIPYYTWANRGHSEMSVWLPVSR</sequence>
<evidence type="ECO:0000259" key="2">
    <source>
        <dbReference type="Pfam" id="PF07944"/>
    </source>
</evidence>
<dbReference type="GO" id="GO:0016787">
    <property type="term" value="F:hydrolase activity"/>
    <property type="evidence" value="ECO:0007669"/>
    <property type="project" value="UniProtKB-KW"/>
</dbReference>
<evidence type="ECO:0000259" key="3">
    <source>
        <dbReference type="Pfam" id="PF20736"/>
    </source>
</evidence>
<accession>A0A9E2SAC0</accession>
<protein>
    <submittedName>
        <fullName evidence="5">Glycoside hydrolase family 127 protein</fullName>
    </submittedName>
</protein>
<evidence type="ECO:0000256" key="1">
    <source>
        <dbReference type="SAM" id="SignalP"/>
    </source>
</evidence>
<dbReference type="InterPro" id="IPR049049">
    <property type="entry name" value="Beta-AFase-like_GH127_C"/>
</dbReference>
<reference evidence="5" key="1">
    <citation type="submission" date="2021-06" db="EMBL/GenBank/DDBJ databases">
        <authorList>
            <person name="Huq M.A."/>
        </authorList>
    </citation>
    <scope>NUCLEOTIDE SEQUENCE</scope>
    <source>
        <strain evidence="5">MAH-26</strain>
    </source>
</reference>
<keyword evidence="5" id="KW-0378">Hydrolase</keyword>
<feature type="domain" description="Non-reducing end beta-L-arabinofuranosidase-like GH127 middle" evidence="3">
    <location>
        <begin position="458"/>
        <end position="554"/>
    </location>
</feature>
<evidence type="ECO:0000313" key="6">
    <source>
        <dbReference type="Proteomes" id="UP000812270"/>
    </source>
</evidence>
<name>A0A9E2SAC0_9BACT</name>
<evidence type="ECO:0000313" key="5">
    <source>
        <dbReference type="EMBL" id="MBV4357624.1"/>
    </source>
</evidence>
<dbReference type="Proteomes" id="UP000812270">
    <property type="component" value="Unassembled WGS sequence"/>
</dbReference>
<feature type="chain" id="PRO_5039506676" evidence="1">
    <location>
        <begin position="19"/>
        <end position="674"/>
    </location>
</feature>
<keyword evidence="6" id="KW-1185">Reference proteome</keyword>
<dbReference type="InterPro" id="IPR012878">
    <property type="entry name" value="Beta-AFase-like_GH127_cat"/>
</dbReference>
<dbReference type="Pfam" id="PF20736">
    <property type="entry name" value="Glyco_hydro127M"/>
    <property type="match status" value="1"/>
</dbReference>
<dbReference type="EMBL" id="JAHSPG010000006">
    <property type="protein sequence ID" value="MBV4357624.1"/>
    <property type="molecule type" value="Genomic_DNA"/>
</dbReference>
<feature type="domain" description="Non-reducing end beta-L-arabinofuranosidase-like GH127 catalytic" evidence="2">
    <location>
        <begin position="42"/>
        <end position="448"/>
    </location>
</feature>
<comment type="caution">
    <text evidence="5">The sequence shown here is derived from an EMBL/GenBank/DDBJ whole genome shotgun (WGS) entry which is preliminary data.</text>
</comment>
<dbReference type="InterPro" id="IPR049174">
    <property type="entry name" value="Beta-AFase-like"/>
</dbReference>
<dbReference type="InterPro" id="IPR049046">
    <property type="entry name" value="Beta-AFase-like_GH127_middle"/>
</dbReference>
<feature type="domain" description="Non-reducing end beta-L-arabinofuranosidase-like GH127 C-terminal" evidence="4">
    <location>
        <begin position="557"/>
        <end position="671"/>
    </location>
</feature>
<gene>
    <name evidence="5" type="ORF">KTO63_10725</name>
</gene>
<keyword evidence="1" id="KW-0732">Signal</keyword>